<evidence type="ECO:0000313" key="2">
    <source>
        <dbReference type="EMBL" id="MCF2526749.1"/>
    </source>
</evidence>
<reference evidence="2" key="1">
    <citation type="submission" date="2022-01" db="EMBL/GenBank/DDBJ databases">
        <title>Genome-Based Taxonomic Classification of the Phylum Actinobacteria.</title>
        <authorList>
            <person name="Gao Y."/>
        </authorList>
    </citation>
    <scope>NUCLEOTIDE SEQUENCE</scope>
    <source>
        <strain evidence="2">KLBMP 8922</strain>
    </source>
</reference>
<name>A0AA41PXN9_9ACTN</name>
<accession>A0AA41PXN9</accession>
<dbReference type="AlphaFoldDB" id="A0AA41PXN9"/>
<dbReference type="EMBL" id="JAKFHA010000002">
    <property type="protein sequence ID" value="MCF2526749.1"/>
    <property type="molecule type" value="Genomic_DNA"/>
</dbReference>
<gene>
    <name evidence="2" type="ORF">LZ495_05875</name>
</gene>
<evidence type="ECO:0000313" key="3">
    <source>
        <dbReference type="Proteomes" id="UP001165378"/>
    </source>
</evidence>
<dbReference type="RefSeq" id="WP_235050886.1">
    <property type="nucleotide sequence ID" value="NZ_JAKFHA010000002.1"/>
</dbReference>
<comment type="caution">
    <text evidence="2">The sequence shown here is derived from an EMBL/GenBank/DDBJ whole genome shotgun (WGS) entry which is preliminary data.</text>
</comment>
<dbReference type="Proteomes" id="UP001165378">
    <property type="component" value="Unassembled WGS sequence"/>
</dbReference>
<proteinExistence type="predicted"/>
<protein>
    <submittedName>
        <fullName evidence="2">Uncharacterized protein</fullName>
    </submittedName>
</protein>
<evidence type="ECO:0000256" key="1">
    <source>
        <dbReference type="SAM" id="MobiDB-lite"/>
    </source>
</evidence>
<keyword evidence="3" id="KW-1185">Reference proteome</keyword>
<sequence length="59" mass="6558">MDDHDEQEGPRAAEVPAVPPLPEVTVPTRLRTYGQPDEKPLTAPMDAAQHWDARLWSPA</sequence>
<feature type="region of interest" description="Disordered" evidence="1">
    <location>
        <begin position="1"/>
        <end position="24"/>
    </location>
</feature>
<organism evidence="2 3">
    <name type="scientific">Yinghuangia soli</name>
    <dbReference type="NCBI Taxonomy" id="2908204"/>
    <lineage>
        <taxon>Bacteria</taxon>
        <taxon>Bacillati</taxon>
        <taxon>Actinomycetota</taxon>
        <taxon>Actinomycetes</taxon>
        <taxon>Kitasatosporales</taxon>
        <taxon>Streptomycetaceae</taxon>
        <taxon>Yinghuangia</taxon>
    </lineage>
</organism>
<feature type="compositionally biased region" description="Basic and acidic residues" evidence="1">
    <location>
        <begin position="1"/>
        <end position="11"/>
    </location>
</feature>